<name>A0AAW9DRS7_ACIAO</name>
<dbReference type="Proteomes" id="UP001279553">
    <property type="component" value="Unassembled WGS sequence"/>
</dbReference>
<dbReference type="AlphaFoldDB" id="A0AAW9DRS7"/>
<dbReference type="RefSeq" id="WP_319614269.1">
    <property type="nucleotide sequence ID" value="NZ_JAWXYB010000018.1"/>
</dbReference>
<keyword evidence="1" id="KW-0472">Membrane</keyword>
<organism evidence="2 3">
    <name type="scientific">Acidiphilium acidophilum</name>
    <name type="common">Thiobacillus acidophilus</name>
    <dbReference type="NCBI Taxonomy" id="76588"/>
    <lineage>
        <taxon>Bacteria</taxon>
        <taxon>Pseudomonadati</taxon>
        <taxon>Pseudomonadota</taxon>
        <taxon>Alphaproteobacteria</taxon>
        <taxon>Acetobacterales</taxon>
        <taxon>Acidocellaceae</taxon>
        <taxon>Acidiphilium</taxon>
    </lineage>
</organism>
<evidence type="ECO:0000256" key="1">
    <source>
        <dbReference type="SAM" id="Phobius"/>
    </source>
</evidence>
<evidence type="ECO:0000313" key="2">
    <source>
        <dbReference type="EMBL" id="MDX5931352.1"/>
    </source>
</evidence>
<accession>A0AAW9DRS7</accession>
<dbReference type="EMBL" id="JAWXYB010000018">
    <property type="protein sequence ID" value="MDX5931352.1"/>
    <property type="molecule type" value="Genomic_DNA"/>
</dbReference>
<evidence type="ECO:0000313" key="3">
    <source>
        <dbReference type="Proteomes" id="UP001279553"/>
    </source>
</evidence>
<comment type="caution">
    <text evidence="2">The sequence shown here is derived from an EMBL/GenBank/DDBJ whole genome shotgun (WGS) entry which is preliminary data.</text>
</comment>
<protein>
    <submittedName>
        <fullName evidence="2">DUF3311 domain-containing protein</fullName>
    </submittedName>
</protein>
<feature type="transmembrane region" description="Helical" evidence="1">
    <location>
        <begin position="39"/>
        <end position="56"/>
    </location>
</feature>
<dbReference type="InterPro" id="IPR021741">
    <property type="entry name" value="DUF3311"/>
</dbReference>
<proteinExistence type="predicted"/>
<reference evidence="2 3" key="1">
    <citation type="submission" date="2023-11" db="EMBL/GenBank/DDBJ databases">
        <title>MicrobeMod: A computational toolkit for identifying prokaryotic methylation and restriction-modification with nanopore sequencing.</title>
        <authorList>
            <person name="Crits-Christoph A."/>
            <person name="Kang S.C."/>
            <person name="Lee H."/>
            <person name="Ostrov N."/>
        </authorList>
    </citation>
    <scope>NUCLEOTIDE SEQUENCE [LARGE SCALE GENOMIC DNA]</scope>
    <source>
        <strain evidence="2 3">DSMZ 700</strain>
    </source>
</reference>
<gene>
    <name evidence="2" type="ORF">SIL87_11295</name>
</gene>
<dbReference type="Pfam" id="PF11755">
    <property type="entry name" value="DUF3311"/>
    <property type="match status" value="1"/>
</dbReference>
<keyword evidence="1" id="KW-1133">Transmembrane helix</keyword>
<keyword evidence="3" id="KW-1185">Reference proteome</keyword>
<keyword evidence="1" id="KW-0812">Transmembrane</keyword>
<sequence length="65" mass="7161">MKPFQFLAIVPCALMLIGPLVHNKLHPFILDMPFPLGWVTVWIVLTAATMAVVYAIDPANKGGDR</sequence>